<proteinExistence type="inferred from homology"/>
<dbReference type="PROSITE" id="PS00138">
    <property type="entry name" value="SUBTILASE_SER"/>
    <property type="match status" value="1"/>
</dbReference>
<dbReference type="InterPro" id="IPR050131">
    <property type="entry name" value="Peptidase_S8_subtilisin-like"/>
</dbReference>
<evidence type="ECO:0000256" key="6">
    <source>
        <dbReference type="PROSITE-ProRule" id="PRU01240"/>
    </source>
</evidence>
<dbReference type="InterPro" id="IPR037045">
    <property type="entry name" value="S8pro/Inhibitor_I9_sf"/>
</dbReference>
<name>A0A179G6X6_METCM</name>
<evidence type="ECO:0000256" key="8">
    <source>
        <dbReference type="SAM" id="SignalP"/>
    </source>
</evidence>
<dbReference type="InterPro" id="IPR000209">
    <property type="entry name" value="Peptidase_S8/S53_dom"/>
</dbReference>
<dbReference type="InterPro" id="IPR023827">
    <property type="entry name" value="Peptidase_S8_Asp-AS"/>
</dbReference>
<keyword evidence="2 6" id="KW-0645">Protease</keyword>
<feature type="domain" description="Inhibitor I9" evidence="10">
    <location>
        <begin position="35"/>
        <end position="110"/>
    </location>
</feature>
<dbReference type="InterPro" id="IPR022398">
    <property type="entry name" value="Peptidase_S8_His-AS"/>
</dbReference>
<evidence type="ECO:0000259" key="9">
    <source>
        <dbReference type="Pfam" id="PF00082"/>
    </source>
</evidence>
<dbReference type="InterPro" id="IPR036852">
    <property type="entry name" value="Peptidase_S8/S53_dom_sf"/>
</dbReference>
<organism evidence="11 12">
    <name type="scientific">Pochonia chlamydosporia 170</name>
    <dbReference type="NCBI Taxonomy" id="1380566"/>
    <lineage>
        <taxon>Eukaryota</taxon>
        <taxon>Fungi</taxon>
        <taxon>Dikarya</taxon>
        <taxon>Ascomycota</taxon>
        <taxon>Pezizomycotina</taxon>
        <taxon>Sordariomycetes</taxon>
        <taxon>Hypocreomycetidae</taxon>
        <taxon>Hypocreales</taxon>
        <taxon>Clavicipitaceae</taxon>
        <taxon>Pochonia</taxon>
    </lineage>
</organism>
<dbReference type="Gene3D" id="3.40.50.200">
    <property type="entry name" value="Peptidase S8/S53 domain"/>
    <property type="match status" value="1"/>
</dbReference>
<evidence type="ECO:0000259" key="10">
    <source>
        <dbReference type="Pfam" id="PF05922"/>
    </source>
</evidence>
<dbReference type="EMBL" id="LSBJ02000001">
    <property type="protein sequence ID" value="OAQ73547.1"/>
    <property type="molecule type" value="Genomic_DNA"/>
</dbReference>
<dbReference type="GO" id="GO:0005576">
    <property type="term" value="C:extracellular region"/>
    <property type="evidence" value="ECO:0007669"/>
    <property type="project" value="UniProtKB-ARBA"/>
</dbReference>
<dbReference type="GeneID" id="28845093"/>
<evidence type="ECO:0000313" key="11">
    <source>
        <dbReference type="EMBL" id="OAQ73547.1"/>
    </source>
</evidence>
<dbReference type="PANTHER" id="PTHR43806:SF58">
    <property type="entry name" value="ALKALINE PROTEASE 1-RELATED"/>
    <property type="match status" value="1"/>
</dbReference>
<dbReference type="PROSITE" id="PS00136">
    <property type="entry name" value="SUBTILASE_ASP"/>
    <property type="match status" value="1"/>
</dbReference>
<dbReference type="Pfam" id="PF05922">
    <property type="entry name" value="Inhibitor_I9"/>
    <property type="match status" value="1"/>
</dbReference>
<feature type="chain" id="PRO_5008102428" evidence="8">
    <location>
        <begin position="21"/>
        <end position="413"/>
    </location>
</feature>
<dbReference type="PANTHER" id="PTHR43806">
    <property type="entry name" value="PEPTIDASE S8"/>
    <property type="match status" value="1"/>
</dbReference>
<keyword evidence="3 8" id="KW-0732">Signal</keyword>
<evidence type="ECO:0000256" key="4">
    <source>
        <dbReference type="ARBA" id="ARBA00022801"/>
    </source>
</evidence>
<dbReference type="AlphaFoldDB" id="A0A179G6X6"/>
<gene>
    <name evidence="11" type="ORF">VFPPC_01236</name>
</gene>
<evidence type="ECO:0000256" key="5">
    <source>
        <dbReference type="ARBA" id="ARBA00022825"/>
    </source>
</evidence>
<dbReference type="GO" id="GO:0004252">
    <property type="term" value="F:serine-type endopeptidase activity"/>
    <property type="evidence" value="ECO:0007669"/>
    <property type="project" value="UniProtKB-UniRule"/>
</dbReference>
<evidence type="ECO:0000256" key="7">
    <source>
        <dbReference type="RuleBase" id="RU003355"/>
    </source>
</evidence>
<dbReference type="Proteomes" id="UP000078397">
    <property type="component" value="Unassembled WGS sequence"/>
</dbReference>
<dbReference type="RefSeq" id="XP_018149630.1">
    <property type="nucleotide sequence ID" value="XM_018281099.1"/>
</dbReference>
<comment type="caution">
    <text evidence="11">The sequence shown here is derived from an EMBL/GenBank/DDBJ whole genome shotgun (WGS) entry which is preliminary data.</text>
</comment>
<dbReference type="InterPro" id="IPR010259">
    <property type="entry name" value="S8pro/Inhibitor_I9"/>
</dbReference>
<accession>A0A179G6X6</accession>
<comment type="similarity">
    <text evidence="1 6 7">Belongs to the peptidase S8 family.</text>
</comment>
<feature type="active site" description="Charge relay system" evidence="6">
    <location>
        <position position="343"/>
    </location>
</feature>
<evidence type="ECO:0000256" key="3">
    <source>
        <dbReference type="ARBA" id="ARBA00022729"/>
    </source>
</evidence>
<feature type="active site" description="Charge relay system" evidence="6">
    <location>
        <position position="157"/>
    </location>
</feature>
<dbReference type="PRINTS" id="PR00723">
    <property type="entry name" value="SUBTILISIN"/>
</dbReference>
<feature type="signal peptide" evidence="8">
    <location>
        <begin position="1"/>
        <end position="20"/>
    </location>
</feature>
<feature type="active site" description="Charge relay system" evidence="6">
    <location>
        <position position="189"/>
    </location>
</feature>
<dbReference type="OrthoDB" id="206201at2759"/>
<dbReference type="CDD" id="cd04077">
    <property type="entry name" value="Peptidases_S8_PCSK9_ProteinaseK_like"/>
    <property type="match status" value="1"/>
</dbReference>
<keyword evidence="4 6" id="KW-0378">Hydrolase</keyword>
<dbReference type="Pfam" id="PF00082">
    <property type="entry name" value="Peptidase_S8"/>
    <property type="match status" value="1"/>
</dbReference>
<dbReference type="SUPFAM" id="SSF52743">
    <property type="entry name" value="Subtilisin-like"/>
    <property type="match status" value="1"/>
</dbReference>
<dbReference type="InterPro" id="IPR023828">
    <property type="entry name" value="Peptidase_S8_Ser-AS"/>
</dbReference>
<dbReference type="FunFam" id="3.40.50.200:FF:000007">
    <property type="entry name" value="Subtilisin-like serine protease"/>
    <property type="match status" value="1"/>
</dbReference>
<sequence length="413" mass="43757">MLSIKKLALILVATTPLGNGSPVAYTNGAGAILGKYIVTLKDGISTNDFNTHVNWVRIAHEHSLGRRQLGFSGVEKTYSVGTFNAYAGHFDDETLERIKSSADVADIEQQALFYPHGWAVQKNVTHGLATISHREPGSNEYVYDESAGAGTTVYVVDSGIQLDHPEFEGRATHGFNAMQTVPDDDVMGHGTHVAGIVGSKTFGVAKKTKLVSVKIFHDSGSTTQIILDAIEWTIKDITAKAIQNRAVINMSFGGADSAATNKMIKAAYDAGILCVISAGNEGKDANLSSPANSPHGITVAAVDLNWRLWKHSNYGSVVHVLAAGEDVLSLFPTNKTLLMNGTSQAAPHVAGLAAYLIAAEKPNSAKELKDRIISLGTSGKATNVPPGTVNLVAFNGRGDGINDRPNEKEVSKA</sequence>
<evidence type="ECO:0000313" key="12">
    <source>
        <dbReference type="Proteomes" id="UP000078397"/>
    </source>
</evidence>
<dbReference type="SUPFAM" id="SSF54897">
    <property type="entry name" value="Protease propeptides/inhibitors"/>
    <property type="match status" value="1"/>
</dbReference>
<reference evidence="11 12" key="1">
    <citation type="journal article" date="2016" name="PLoS Pathog.">
        <title>Biosynthesis of antibiotic leucinostatins in bio-control fungus Purpureocillium lilacinum and their inhibition on phytophthora revealed by genome mining.</title>
        <authorList>
            <person name="Wang G."/>
            <person name="Liu Z."/>
            <person name="Lin R."/>
            <person name="Li E."/>
            <person name="Mao Z."/>
            <person name="Ling J."/>
            <person name="Yang Y."/>
            <person name="Yin W.B."/>
            <person name="Xie B."/>
        </authorList>
    </citation>
    <scope>NUCLEOTIDE SEQUENCE [LARGE SCALE GENOMIC DNA]</scope>
    <source>
        <strain evidence="11">170</strain>
    </source>
</reference>
<protein>
    <submittedName>
        <fullName evidence="11">Subtilisin-like serine protease PR1J</fullName>
    </submittedName>
</protein>
<dbReference type="InterPro" id="IPR015500">
    <property type="entry name" value="Peptidase_S8_subtilisin-rel"/>
</dbReference>
<feature type="domain" description="Peptidase S8/S53" evidence="9">
    <location>
        <begin position="148"/>
        <end position="374"/>
    </location>
</feature>
<keyword evidence="12" id="KW-1185">Reference proteome</keyword>
<evidence type="ECO:0000256" key="2">
    <source>
        <dbReference type="ARBA" id="ARBA00022670"/>
    </source>
</evidence>
<dbReference type="STRING" id="1380566.A0A179G6X6"/>
<keyword evidence="5 6" id="KW-0720">Serine protease</keyword>
<dbReference type="Gene3D" id="3.30.70.80">
    <property type="entry name" value="Peptidase S8 propeptide/proteinase inhibitor I9"/>
    <property type="match status" value="1"/>
</dbReference>
<dbReference type="KEGG" id="pchm:VFPPC_01236"/>
<dbReference type="PROSITE" id="PS51892">
    <property type="entry name" value="SUBTILASE"/>
    <property type="match status" value="1"/>
</dbReference>
<dbReference type="InterPro" id="IPR034193">
    <property type="entry name" value="PCSK9_ProteinaseK-like"/>
</dbReference>
<dbReference type="PROSITE" id="PS00137">
    <property type="entry name" value="SUBTILASE_HIS"/>
    <property type="match status" value="1"/>
</dbReference>
<dbReference type="GO" id="GO:0006508">
    <property type="term" value="P:proteolysis"/>
    <property type="evidence" value="ECO:0007669"/>
    <property type="project" value="UniProtKB-KW"/>
</dbReference>
<evidence type="ECO:0000256" key="1">
    <source>
        <dbReference type="ARBA" id="ARBA00011073"/>
    </source>
</evidence>